<organism evidence="3 4">
    <name type="scientific">Peptoanaerobacter stomatis</name>
    <dbReference type="NCBI Taxonomy" id="796937"/>
    <lineage>
        <taxon>Bacteria</taxon>
        <taxon>Bacillati</taxon>
        <taxon>Bacillota</taxon>
        <taxon>Clostridia</taxon>
        <taxon>Peptostreptococcales</taxon>
        <taxon>Filifactoraceae</taxon>
        <taxon>Peptoanaerobacter</taxon>
    </lineage>
</organism>
<dbReference type="PROSITE" id="PS51257">
    <property type="entry name" value="PROKAR_LIPOPROTEIN"/>
    <property type="match status" value="1"/>
</dbReference>
<feature type="region of interest" description="Disordered" evidence="1">
    <location>
        <begin position="22"/>
        <end position="56"/>
    </location>
</feature>
<accession>G9X0W2</accession>
<evidence type="ECO:0000313" key="3">
    <source>
        <dbReference type="EMBL" id="EHL14936.1"/>
    </source>
</evidence>
<dbReference type="AlphaFoldDB" id="G9X0W2"/>
<evidence type="ECO:0000256" key="1">
    <source>
        <dbReference type="SAM" id="MobiDB-lite"/>
    </source>
</evidence>
<evidence type="ECO:0000313" key="4">
    <source>
        <dbReference type="Proteomes" id="UP000006437"/>
    </source>
</evidence>
<evidence type="ECO:0008006" key="5">
    <source>
        <dbReference type="Google" id="ProtNLM"/>
    </source>
</evidence>
<dbReference type="EMBL" id="AFZE01000021">
    <property type="protein sequence ID" value="EHL14936.1"/>
    <property type="molecule type" value="Genomic_DNA"/>
</dbReference>
<evidence type="ECO:0000256" key="2">
    <source>
        <dbReference type="SAM" id="SignalP"/>
    </source>
</evidence>
<gene>
    <name evidence="3" type="ORF">HMPREF9629_02048</name>
</gene>
<keyword evidence="2" id="KW-0732">Signal</keyword>
<proteinExistence type="predicted"/>
<sequence length="195" mass="22582">MKKILAMIMLIVLVSSVGCNNSQEKEHNNQTTSQTQNDKENKDEKETENKDKEINNNTVKTDKVSEKREITALYFYDNSSLIFDKTISEKDLSDYISKETKDEFDKTTLLKLEVEDNKIISLKKQDKAEVMGIYIGLGDLNIAEFSYNSNSFRLEISEEQAEELEKIPENQMLSLQIEKSNQNESNFRLINYSLK</sequence>
<feature type="compositionally biased region" description="Basic and acidic residues" evidence="1">
    <location>
        <begin position="37"/>
        <end position="56"/>
    </location>
</feature>
<feature type="chain" id="PRO_5038588289" description="Lipoprotein" evidence="2">
    <location>
        <begin position="20"/>
        <end position="195"/>
    </location>
</feature>
<reference evidence="3 4" key="1">
    <citation type="submission" date="2011-08" db="EMBL/GenBank/DDBJ databases">
        <title>The Genome Sequence of Eubacteriaceae bacterium ACC19a.</title>
        <authorList>
            <consortium name="The Broad Institute Genome Sequencing Platform"/>
            <person name="Earl A."/>
            <person name="Ward D."/>
            <person name="Feldgarden M."/>
            <person name="Gevers D."/>
            <person name="Sizova M."/>
            <person name="Hazen A."/>
            <person name="Epstein S."/>
            <person name="Young S.K."/>
            <person name="Zeng Q."/>
            <person name="Gargeya S."/>
            <person name="Fitzgerald M."/>
            <person name="Haas B."/>
            <person name="Abouelleil A."/>
            <person name="Alvarado L."/>
            <person name="Arachchi H.M."/>
            <person name="Berlin A."/>
            <person name="Brown A."/>
            <person name="Chapman S.B."/>
            <person name="Chen Z."/>
            <person name="Dunbar C."/>
            <person name="Freedman E."/>
            <person name="Gearin G."/>
            <person name="Gellesch M."/>
            <person name="Goldberg J."/>
            <person name="Griggs A."/>
            <person name="Gujja S."/>
            <person name="Heiman D."/>
            <person name="Howarth C."/>
            <person name="Larson L."/>
            <person name="Lui A."/>
            <person name="MacDonald P.J.P."/>
            <person name="Montmayeur A."/>
            <person name="Murphy C."/>
            <person name="Neiman D."/>
            <person name="Pearson M."/>
            <person name="Priest M."/>
            <person name="Roberts A."/>
            <person name="Saif S."/>
            <person name="Shea T."/>
            <person name="Shenoy N."/>
            <person name="Sisk P."/>
            <person name="Stolte C."/>
            <person name="Sykes S."/>
            <person name="Wortman J."/>
            <person name="Nusbaum C."/>
            <person name="Birren B."/>
        </authorList>
    </citation>
    <scope>NUCLEOTIDE SEQUENCE [LARGE SCALE GENOMIC DNA]</scope>
    <source>
        <strain evidence="3 4">ACC19a</strain>
    </source>
</reference>
<dbReference type="HOGENOM" id="CLU_1395190_0_0_9"/>
<dbReference type="RefSeq" id="WP_009526264.1">
    <property type="nucleotide sequence ID" value="NZ_JBQMYZ010000024.1"/>
</dbReference>
<dbReference type="BioCyc" id="EBAC796937-HMP:GMGH-2056-MONOMER"/>
<comment type="caution">
    <text evidence="3">The sequence shown here is derived from an EMBL/GenBank/DDBJ whole genome shotgun (WGS) entry which is preliminary data.</text>
</comment>
<feature type="signal peptide" evidence="2">
    <location>
        <begin position="1"/>
        <end position="19"/>
    </location>
</feature>
<protein>
    <recommendedName>
        <fullName evidence="5">Lipoprotein</fullName>
    </recommendedName>
</protein>
<dbReference type="Proteomes" id="UP000006437">
    <property type="component" value="Unassembled WGS sequence"/>
</dbReference>
<name>G9X0W2_9FIRM</name>